<dbReference type="InterPro" id="IPR011048">
    <property type="entry name" value="Haem_d1_sf"/>
</dbReference>
<dbReference type="NCBIfam" id="NF038117">
    <property type="entry name" value="choice_anch_I"/>
    <property type="match status" value="1"/>
</dbReference>
<dbReference type="EMBL" id="JAHHGM010000027">
    <property type="protein sequence ID" value="MBT2991114.1"/>
    <property type="molecule type" value="Genomic_DNA"/>
</dbReference>
<dbReference type="AlphaFoldDB" id="A0A944QWI3"/>
<dbReference type="InterPro" id="IPR052956">
    <property type="entry name" value="Mesenchyme-surface_protein"/>
</dbReference>
<dbReference type="PANTHER" id="PTHR46928">
    <property type="entry name" value="MESENCHYME-SPECIFIC CELL SURFACE GLYCOPROTEIN"/>
    <property type="match status" value="1"/>
</dbReference>
<keyword evidence="2" id="KW-0732">Signal</keyword>
<sequence length="547" mass="59498">MKLSVLAASLCLAFSGAVVAGDQKAIDLNLSVIGQYQTGIFDDSAAEIVAHDPRSQRLFAINASKNSVDVLDINDPTNPQLIGTIDATDLGAGANSVAVHKGVVAVAIEADDKQAPGVVAFYDAVDLSLINSVQVGALPDMVTFTPNGKYLLVANEGEPNDDYTVDPEGSISIIELKHGASHAKVRTADFTRFNDHADKLKKRGIRIFGPGATVAQDLEPEYITISKNSKRAWVSLQEANALALVDIRRAKVLKLLPLGTKDHSLPENALDVSNRDDMINIANWPIKGMYQPDAIASYKFRGRTFIVTANEGDSRDYDGFSEEERVGDLPLDETAFPDAATLQENENLGRLKITTVNGDSDGDGDYDEIYSYGARSFSIRNARGKLVYDSADDFERITAEQLPDDFNSNNDENDSFDSRSDDKGPEPEGVALGKIEDRTFAFVGLERVGGIMVYDITNPHRVSFIEYLNNRDFSVDAELPDGSTNPLVGDLGPEGITFIDEDDSPVESPLLVVGNEVSGTTTIYSIDVIEEEDKDKDEEEDEKEDDK</sequence>
<evidence type="ECO:0000313" key="5">
    <source>
        <dbReference type="Proteomes" id="UP000770889"/>
    </source>
</evidence>
<feature type="domain" description="Choice-of-anchor I" evidence="3">
    <location>
        <begin position="44"/>
        <end position="526"/>
    </location>
</feature>
<evidence type="ECO:0000259" key="3">
    <source>
        <dbReference type="Pfam" id="PF22494"/>
    </source>
</evidence>
<gene>
    <name evidence="4" type="ORF">KME65_19310</name>
</gene>
<dbReference type="Proteomes" id="UP000770889">
    <property type="component" value="Unassembled WGS sequence"/>
</dbReference>
<accession>A0A944QWI3</accession>
<dbReference type="SUPFAM" id="SSF51004">
    <property type="entry name" value="C-terminal (heme d1) domain of cytochrome cd1-nitrite reductase"/>
    <property type="match status" value="1"/>
</dbReference>
<evidence type="ECO:0000256" key="2">
    <source>
        <dbReference type="SAM" id="SignalP"/>
    </source>
</evidence>
<feature type="chain" id="PRO_5038109686" evidence="2">
    <location>
        <begin position="21"/>
        <end position="547"/>
    </location>
</feature>
<dbReference type="Pfam" id="PF22494">
    <property type="entry name" value="choice_anch_I"/>
    <property type="match status" value="1"/>
</dbReference>
<evidence type="ECO:0000256" key="1">
    <source>
        <dbReference type="SAM" id="MobiDB-lite"/>
    </source>
</evidence>
<organism evidence="4 5">
    <name type="scientific">Candidatus Thiodiazotropha taylori</name>
    <dbReference type="NCBI Taxonomy" id="2792791"/>
    <lineage>
        <taxon>Bacteria</taxon>
        <taxon>Pseudomonadati</taxon>
        <taxon>Pseudomonadota</taxon>
        <taxon>Gammaproteobacteria</taxon>
        <taxon>Chromatiales</taxon>
        <taxon>Sedimenticolaceae</taxon>
        <taxon>Candidatus Thiodiazotropha</taxon>
    </lineage>
</organism>
<feature type="region of interest" description="Disordered" evidence="1">
    <location>
        <begin position="399"/>
        <end position="431"/>
    </location>
</feature>
<evidence type="ECO:0000313" key="4">
    <source>
        <dbReference type="EMBL" id="MBT2991114.1"/>
    </source>
</evidence>
<feature type="compositionally biased region" description="Basic and acidic residues" evidence="1">
    <location>
        <begin position="416"/>
        <end position="426"/>
    </location>
</feature>
<comment type="caution">
    <text evidence="4">The sequence shown here is derived from an EMBL/GenBank/DDBJ whole genome shotgun (WGS) entry which is preliminary data.</text>
</comment>
<proteinExistence type="predicted"/>
<dbReference type="InterPro" id="IPR055188">
    <property type="entry name" value="Choice_anch_I"/>
</dbReference>
<feature type="region of interest" description="Disordered" evidence="1">
    <location>
        <begin position="527"/>
        <end position="547"/>
    </location>
</feature>
<protein>
    <submittedName>
        <fullName evidence="4">Choice-of-anchor I family protein</fullName>
    </submittedName>
</protein>
<feature type="compositionally biased region" description="Acidic residues" evidence="1">
    <location>
        <begin position="528"/>
        <end position="547"/>
    </location>
</feature>
<reference evidence="4 5" key="1">
    <citation type="submission" date="2021-05" db="EMBL/GenBank/DDBJ databases">
        <title>Genetic and Functional Diversity in Clade A Lucinid endosymbionts from the Bahamas.</title>
        <authorList>
            <person name="Giani N.M."/>
            <person name="Engel A.S."/>
            <person name="Campbell B.J."/>
        </authorList>
    </citation>
    <scope>NUCLEOTIDE SEQUENCE [LARGE SCALE GENOMIC DNA]</scope>
    <source>
        <strain evidence="4">LUC16012Gg_MoonRockCtena</strain>
    </source>
</reference>
<feature type="signal peptide" evidence="2">
    <location>
        <begin position="1"/>
        <end position="20"/>
    </location>
</feature>
<dbReference type="PANTHER" id="PTHR46928:SF1">
    <property type="entry name" value="MESENCHYME-SPECIFIC CELL SURFACE GLYCOPROTEIN"/>
    <property type="match status" value="1"/>
</dbReference>
<dbReference type="Gene3D" id="2.130.10.10">
    <property type="entry name" value="YVTN repeat-like/Quinoprotein amine dehydrogenase"/>
    <property type="match status" value="1"/>
</dbReference>
<dbReference type="InterPro" id="IPR015943">
    <property type="entry name" value="WD40/YVTN_repeat-like_dom_sf"/>
</dbReference>
<name>A0A944QWI3_9GAMM</name>